<dbReference type="GO" id="GO:0005938">
    <property type="term" value="C:cell cortex"/>
    <property type="evidence" value="ECO:0007669"/>
    <property type="project" value="TreeGrafter"/>
</dbReference>
<reference evidence="2" key="2">
    <citation type="submission" date="2025-08" db="UniProtKB">
        <authorList>
            <consortium name="Ensembl"/>
        </authorList>
    </citation>
    <scope>IDENTIFICATION</scope>
</reference>
<name>A0A667XND3_9TELE</name>
<dbReference type="AlphaFoldDB" id="A0A667XND3"/>
<dbReference type="GO" id="GO:0048193">
    <property type="term" value="P:Golgi vesicle transport"/>
    <property type="evidence" value="ECO:0007669"/>
    <property type="project" value="TreeGrafter"/>
</dbReference>
<accession>A0A667XND3</accession>
<proteinExistence type="predicted"/>
<feature type="compositionally biased region" description="Polar residues" evidence="1">
    <location>
        <begin position="304"/>
        <end position="315"/>
    </location>
</feature>
<dbReference type="InterPro" id="IPR029901">
    <property type="entry name" value="Spire"/>
</dbReference>
<evidence type="ECO:0000256" key="1">
    <source>
        <dbReference type="SAM" id="MobiDB-lite"/>
    </source>
</evidence>
<feature type="region of interest" description="Disordered" evidence="1">
    <location>
        <begin position="1"/>
        <end position="35"/>
    </location>
</feature>
<dbReference type="GO" id="GO:0030041">
    <property type="term" value="P:actin filament polymerization"/>
    <property type="evidence" value="ECO:0007669"/>
    <property type="project" value="TreeGrafter"/>
</dbReference>
<dbReference type="GO" id="GO:0008017">
    <property type="term" value="F:microtubule binding"/>
    <property type="evidence" value="ECO:0007669"/>
    <property type="project" value="TreeGrafter"/>
</dbReference>
<protein>
    <submittedName>
        <fullName evidence="2">Spire-type actin nucleation factor 2</fullName>
    </submittedName>
</protein>
<feature type="region of interest" description="Disordered" evidence="1">
    <location>
        <begin position="285"/>
        <end position="371"/>
    </location>
</feature>
<sequence length="371" mass="41180">MEEMNIFEEEESPDGGELRRTESSPTPLKRDRSFSEHDLALLRGEMLPSLSESAQLGGAVRLRGERPRAQTLSGAGPPPAYRASLPVYGWMPPSPARLSLSSVDETTEGSEPASNSRAGNEHQWMEEFSHPVESLALTVDEVINVRRVLVKAEMEKFLQSKELYSNLKRGKICCCCRVKFPLFSWPSTCLLCKRSVCGSCSAKMKIPSKKMAHIPVYTVGFHSTPKSHGQKSQVYKSLRSLSRRSVEEEFPHLYAHGCTLRDICADCTKFVADVISSSRRSLDILNNTPKRESMAAAAAAAQRPQPSHPQTQPRPHTSPHGPQCHASPLLQSQRHPQLPAPQPLPRHPQQLRASVPSPQLPASKRMNNMNQ</sequence>
<evidence type="ECO:0000313" key="2">
    <source>
        <dbReference type="Ensembl" id="ENSMMDP00005015718.1"/>
    </source>
</evidence>
<keyword evidence="3" id="KW-1185">Reference proteome</keyword>
<dbReference type="GO" id="GO:0051639">
    <property type="term" value="P:actin filament network formation"/>
    <property type="evidence" value="ECO:0007669"/>
    <property type="project" value="TreeGrafter"/>
</dbReference>
<dbReference type="GO" id="GO:0036089">
    <property type="term" value="P:cleavage furrow formation"/>
    <property type="evidence" value="ECO:0007669"/>
    <property type="project" value="TreeGrafter"/>
</dbReference>
<dbReference type="GO" id="GO:0045010">
    <property type="term" value="P:actin nucleation"/>
    <property type="evidence" value="ECO:0007669"/>
    <property type="project" value="InterPro"/>
</dbReference>
<dbReference type="SUPFAM" id="SSF57903">
    <property type="entry name" value="FYVE/PHD zinc finger"/>
    <property type="match status" value="1"/>
</dbReference>
<dbReference type="Ensembl" id="ENSMMDT00005016135.1">
    <property type="protein sequence ID" value="ENSMMDP00005015718.1"/>
    <property type="gene ID" value="ENSMMDG00005007969.1"/>
</dbReference>
<feature type="compositionally biased region" description="Acidic residues" evidence="1">
    <location>
        <begin position="1"/>
        <end position="14"/>
    </location>
</feature>
<evidence type="ECO:0000313" key="3">
    <source>
        <dbReference type="Proteomes" id="UP000472263"/>
    </source>
</evidence>
<dbReference type="InterPro" id="IPR011011">
    <property type="entry name" value="Znf_FYVE_PHD"/>
</dbReference>
<gene>
    <name evidence="2" type="primary">spire2</name>
</gene>
<dbReference type="GeneTree" id="ENSGT00390000003058"/>
<dbReference type="PANTHER" id="PTHR21345:SF5">
    <property type="entry name" value="PROTEIN SPIRE HOMOLOG 2"/>
    <property type="match status" value="1"/>
</dbReference>
<organism evidence="2 3">
    <name type="scientific">Myripristis murdjan</name>
    <name type="common">pinecone soldierfish</name>
    <dbReference type="NCBI Taxonomy" id="586833"/>
    <lineage>
        <taxon>Eukaryota</taxon>
        <taxon>Metazoa</taxon>
        <taxon>Chordata</taxon>
        <taxon>Craniata</taxon>
        <taxon>Vertebrata</taxon>
        <taxon>Euteleostomi</taxon>
        <taxon>Actinopterygii</taxon>
        <taxon>Neopterygii</taxon>
        <taxon>Teleostei</taxon>
        <taxon>Neoteleostei</taxon>
        <taxon>Acanthomorphata</taxon>
        <taxon>Holocentriformes</taxon>
        <taxon>Holocentridae</taxon>
        <taxon>Myripristis</taxon>
    </lineage>
</organism>
<dbReference type="Proteomes" id="UP000472263">
    <property type="component" value="Chromosome 6"/>
</dbReference>
<feature type="compositionally biased region" description="Basic and acidic residues" evidence="1">
    <location>
        <begin position="16"/>
        <end position="35"/>
    </location>
</feature>
<reference evidence="2" key="1">
    <citation type="submission" date="2019-06" db="EMBL/GenBank/DDBJ databases">
        <authorList>
            <consortium name="Wellcome Sanger Institute Data Sharing"/>
        </authorList>
    </citation>
    <scope>NUCLEOTIDE SEQUENCE [LARGE SCALE GENOMIC DNA]</scope>
</reference>
<dbReference type="GO" id="GO:0030659">
    <property type="term" value="C:cytoplasmic vesicle membrane"/>
    <property type="evidence" value="ECO:0007669"/>
    <property type="project" value="TreeGrafter"/>
</dbReference>
<dbReference type="GO" id="GO:0051295">
    <property type="term" value="P:establishment of meiotic spindle localization"/>
    <property type="evidence" value="ECO:0007669"/>
    <property type="project" value="TreeGrafter"/>
</dbReference>
<dbReference type="InParanoid" id="A0A667XND3"/>
<reference evidence="2" key="3">
    <citation type="submission" date="2025-09" db="UniProtKB">
        <authorList>
            <consortium name="Ensembl"/>
        </authorList>
    </citation>
    <scope>IDENTIFICATION</scope>
</reference>
<dbReference type="GO" id="GO:0040038">
    <property type="term" value="P:polar body extrusion after meiotic divisions"/>
    <property type="evidence" value="ECO:0007669"/>
    <property type="project" value="TreeGrafter"/>
</dbReference>
<dbReference type="GO" id="GO:0003779">
    <property type="term" value="F:actin binding"/>
    <property type="evidence" value="ECO:0007669"/>
    <property type="project" value="InterPro"/>
</dbReference>
<dbReference type="PANTHER" id="PTHR21345">
    <property type="entry name" value="SPIRE"/>
    <property type="match status" value="1"/>
</dbReference>
<feature type="region of interest" description="Disordered" evidence="1">
    <location>
        <begin position="99"/>
        <end position="122"/>
    </location>
</feature>